<keyword evidence="1" id="KW-0472">Membrane</keyword>
<comment type="caution">
    <text evidence="3">The sequence shown here is derived from an EMBL/GenBank/DDBJ whole genome shotgun (WGS) entry which is preliminary data.</text>
</comment>
<keyword evidence="4" id="KW-1185">Reference proteome</keyword>
<dbReference type="Proteomes" id="UP000806528">
    <property type="component" value="Unassembled WGS sequence"/>
</dbReference>
<evidence type="ECO:0000259" key="2">
    <source>
        <dbReference type="Pfam" id="PF19803"/>
    </source>
</evidence>
<accession>A0ABR9P219</accession>
<feature type="transmembrane region" description="Helical" evidence="1">
    <location>
        <begin position="64"/>
        <end position="86"/>
    </location>
</feature>
<gene>
    <name evidence="3" type="ORF">IDM40_04070</name>
</gene>
<keyword evidence="1" id="KW-0812">Transmembrane</keyword>
<evidence type="ECO:0000313" key="3">
    <source>
        <dbReference type="EMBL" id="MBE2997887.1"/>
    </source>
</evidence>
<dbReference type="Pfam" id="PF19803">
    <property type="entry name" value="DUF6286"/>
    <property type="match status" value="1"/>
</dbReference>
<dbReference type="InterPro" id="IPR046253">
    <property type="entry name" value="DUF6286"/>
</dbReference>
<proteinExistence type="predicted"/>
<dbReference type="RefSeq" id="WP_193120536.1">
    <property type="nucleotide sequence ID" value="NZ_JADBGI010000003.1"/>
</dbReference>
<keyword evidence="1" id="KW-1133">Transmembrane helix</keyword>
<feature type="domain" description="DUF6286" evidence="2">
    <location>
        <begin position="76"/>
        <end position="178"/>
    </location>
</feature>
<evidence type="ECO:0000256" key="1">
    <source>
        <dbReference type="SAM" id="Phobius"/>
    </source>
</evidence>
<name>A0ABR9P219_9ACTN</name>
<dbReference type="EMBL" id="JADBGI010000003">
    <property type="protein sequence ID" value="MBE2997887.1"/>
    <property type="molecule type" value="Genomic_DNA"/>
</dbReference>
<evidence type="ECO:0000313" key="4">
    <source>
        <dbReference type="Proteomes" id="UP000806528"/>
    </source>
</evidence>
<protein>
    <submittedName>
        <fullName evidence="3">Alkaline shock response membrane anchor protein AmaP</fullName>
    </submittedName>
</protein>
<sequence length="182" mass="19015">MSANPGPLTRRPARSLPALLLAVTAITAGAAAAWLLGAYAIDAAWPAPVAGLVSALAGMRLDALPILIGAGALGLFGLALVICAIVPGDPVLREILADGTPGQAAVSRRDLALRVRRSVEHVDGVQGARVSVRRKRVDVVVRTPVEDTGAVLRRSRASVETAVEQLRPVTPLRPRVRVARTR</sequence>
<organism evidence="3 4">
    <name type="scientific">Nocardiopsis coralli</name>
    <dbReference type="NCBI Taxonomy" id="2772213"/>
    <lineage>
        <taxon>Bacteria</taxon>
        <taxon>Bacillati</taxon>
        <taxon>Actinomycetota</taxon>
        <taxon>Actinomycetes</taxon>
        <taxon>Streptosporangiales</taxon>
        <taxon>Nocardiopsidaceae</taxon>
        <taxon>Nocardiopsis</taxon>
    </lineage>
</organism>
<reference evidence="3 4" key="1">
    <citation type="submission" date="2020-09" db="EMBL/GenBank/DDBJ databases">
        <title>Diversity and distribution of actinomycetes associated with coral in the coast of Hainan.</title>
        <authorList>
            <person name="Li F."/>
        </authorList>
    </citation>
    <scope>NUCLEOTIDE SEQUENCE [LARGE SCALE GENOMIC DNA]</scope>
    <source>
        <strain evidence="3 4">HNM0947</strain>
    </source>
</reference>